<feature type="compositionally biased region" description="Basic and acidic residues" evidence="1">
    <location>
        <begin position="155"/>
        <end position="167"/>
    </location>
</feature>
<gene>
    <name evidence="2" type="ORF">g.1888</name>
</gene>
<feature type="non-terminal residue" evidence="2">
    <location>
        <position position="252"/>
    </location>
</feature>
<feature type="region of interest" description="Disordered" evidence="1">
    <location>
        <begin position="1"/>
        <end position="31"/>
    </location>
</feature>
<dbReference type="EMBL" id="GECU01018959">
    <property type="protein sequence ID" value="JAS88747.1"/>
    <property type="molecule type" value="Transcribed_RNA"/>
</dbReference>
<feature type="compositionally biased region" description="Polar residues" evidence="1">
    <location>
        <begin position="83"/>
        <end position="94"/>
    </location>
</feature>
<organism evidence="2">
    <name type="scientific">Homalodisca liturata</name>
    <dbReference type="NCBI Taxonomy" id="320908"/>
    <lineage>
        <taxon>Eukaryota</taxon>
        <taxon>Metazoa</taxon>
        <taxon>Ecdysozoa</taxon>
        <taxon>Arthropoda</taxon>
        <taxon>Hexapoda</taxon>
        <taxon>Insecta</taxon>
        <taxon>Pterygota</taxon>
        <taxon>Neoptera</taxon>
        <taxon>Paraneoptera</taxon>
        <taxon>Hemiptera</taxon>
        <taxon>Auchenorrhyncha</taxon>
        <taxon>Membracoidea</taxon>
        <taxon>Cicadellidae</taxon>
        <taxon>Cicadellinae</taxon>
        <taxon>Proconiini</taxon>
        <taxon>Homalodisca</taxon>
    </lineage>
</organism>
<evidence type="ECO:0000313" key="2">
    <source>
        <dbReference type="EMBL" id="JAS88747.1"/>
    </source>
</evidence>
<sequence length="252" mass="27700">MEETEEEELSKTNYSEQVQQTQQSFQTGQVRTTRVVRTTVRTSSSTSNVREVLASNLSKRFTSSLDEGSPVSTKGIAFEPRSMSASSINRSPQMSPDRKDEVTIQELGKGGADKKVYRTTAMLDFGKPLQRQSSSLTTDSIKEEGQDNVIVTEPDDTKDGSMDRSEESNPNSDDLTKSSQEDIPKGFLVAEERNVSHSAFQALSRSHGSLDETKLNMMEQKSMENLTVSGKKQVLKGGILEEESAEVSGTKG</sequence>
<evidence type="ECO:0000256" key="1">
    <source>
        <dbReference type="SAM" id="MobiDB-lite"/>
    </source>
</evidence>
<dbReference type="AlphaFoldDB" id="A0A1B6IPC7"/>
<feature type="compositionally biased region" description="Polar residues" evidence="1">
    <location>
        <begin position="60"/>
        <end position="72"/>
    </location>
</feature>
<reference evidence="2" key="1">
    <citation type="submission" date="2015-11" db="EMBL/GenBank/DDBJ databases">
        <title>De novo transcriptome assembly of four potential Pierce s Disease insect vectors from Arizona vineyards.</title>
        <authorList>
            <person name="Tassone E.E."/>
        </authorList>
    </citation>
    <scope>NUCLEOTIDE SEQUENCE</scope>
</reference>
<feature type="compositionally biased region" description="Low complexity" evidence="1">
    <location>
        <begin position="17"/>
        <end position="31"/>
    </location>
</feature>
<feature type="compositionally biased region" description="Polar residues" evidence="1">
    <location>
        <begin position="130"/>
        <end position="139"/>
    </location>
</feature>
<accession>A0A1B6IPC7</accession>
<name>A0A1B6IPC7_9HEMI</name>
<protein>
    <submittedName>
        <fullName evidence="2">Uncharacterized protein</fullName>
    </submittedName>
</protein>
<proteinExistence type="predicted"/>
<feature type="region of interest" description="Disordered" evidence="1">
    <location>
        <begin position="60"/>
        <end position="188"/>
    </location>
</feature>
<feature type="compositionally biased region" description="Basic and acidic residues" evidence="1">
    <location>
        <begin position="174"/>
        <end position="188"/>
    </location>
</feature>